<comment type="caution">
    <text evidence="1">The sequence shown here is derived from an EMBL/GenBank/DDBJ whole genome shotgun (WGS) entry which is preliminary data.</text>
</comment>
<dbReference type="InterPro" id="IPR020843">
    <property type="entry name" value="ER"/>
</dbReference>
<dbReference type="EMBL" id="OKRC01000011">
    <property type="protein sequence ID" value="SPE23113.1"/>
    <property type="molecule type" value="Genomic_DNA"/>
</dbReference>
<dbReference type="SMART" id="SM00829">
    <property type="entry name" value="PKS_ER"/>
    <property type="match status" value="1"/>
</dbReference>
<dbReference type="PANTHER" id="PTHR44013">
    <property type="entry name" value="ZINC-TYPE ALCOHOL DEHYDROGENASE-LIKE PROTEIN C16A3.02C"/>
    <property type="match status" value="1"/>
</dbReference>
<dbReference type="CDD" id="cd05289">
    <property type="entry name" value="MDR_like_2"/>
    <property type="match status" value="1"/>
</dbReference>
<gene>
    <name evidence="1" type="ORF">LAS9267_01914</name>
</gene>
<sequence length="317" mass="34306">MSDTMQAVAINQYGDEQTLEMITLPMPTIGEHQVLIKSKATAINPLDWKLRAGYLTSMFDWAFPIVLGWDLAGVVTEVGSAVTDWQVGDEVFARPATSNRGTYAEYVAVDDELVARKPKNVTFEEAAAVPLAGETAWQALFNHGHLKAGETVLVQAGSGGVGSYAIQFAKAMGAHVITTTSAKNFDLVRDLGADEIIDYRNEKVADKAHNVDLVIDTIGGQSQVDAWSVLNPETGRQISIVGEAPETADIIKDTKMTFKAIWLIPNGEQLREIADLMADGKVKSIIDTVLPFSAEGLIKSHQLSATHHSTGKIVIKF</sequence>
<dbReference type="GO" id="GO:0008270">
    <property type="term" value="F:zinc ion binding"/>
    <property type="evidence" value="ECO:0007669"/>
    <property type="project" value="InterPro"/>
</dbReference>
<dbReference type="GO" id="GO:0016491">
    <property type="term" value="F:oxidoreductase activity"/>
    <property type="evidence" value="ECO:0007669"/>
    <property type="project" value="InterPro"/>
</dbReference>
<dbReference type="AlphaFoldDB" id="A0A223K4C9"/>
<dbReference type="Pfam" id="PF13602">
    <property type="entry name" value="ADH_zinc_N_2"/>
    <property type="match status" value="1"/>
</dbReference>
<dbReference type="SUPFAM" id="SSF50129">
    <property type="entry name" value="GroES-like"/>
    <property type="match status" value="1"/>
</dbReference>
<evidence type="ECO:0000313" key="1">
    <source>
        <dbReference type="EMBL" id="SPE23113.1"/>
    </source>
</evidence>
<name>A0A223K4C9_LATSK</name>
<dbReference type="Pfam" id="PF08240">
    <property type="entry name" value="ADH_N"/>
    <property type="match status" value="1"/>
</dbReference>
<accession>A0A223K4C9</accession>
<dbReference type="SUPFAM" id="SSF51735">
    <property type="entry name" value="NAD(P)-binding Rossmann-fold domains"/>
    <property type="match status" value="1"/>
</dbReference>
<dbReference type="Proteomes" id="UP000239650">
    <property type="component" value="Unassembled WGS sequence"/>
</dbReference>
<dbReference type="InterPro" id="IPR013154">
    <property type="entry name" value="ADH-like_N"/>
</dbReference>
<protein>
    <submittedName>
        <fullName evidence="1">Zinc-type alcohol dehydrogenase-like protein</fullName>
    </submittedName>
</protein>
<dbReference type="InterPro" id="IPR002364">
    <property type="entry name" value="Quin_OxRdtase/zeta-crystal_CS"/>
</dbReference>
<dbReference type="PANTHER" id="PTHR44013:SF1">
    <property type="entry name" value="ZINC-TYPE ALCOHOL DEHYDROGENASE-LIKE PROTEIN C16A3.02C"/>
    <property type="match status" value="1"/>
</dbReference>
<dbReference type="InterPro" id="IPR052733">
    <property type="entry name" value="Chloroplast_QOR"/>
</dbReference>
<dbReference type="Gene3D" id="3.90.180.10">
    <property type="entry name" value="Medium-chain alcohol dehydrogenases, catalytic domain"/>
    <property type="match status" value="1"/>
</dbReference>
<dbReference type="InterPro" id="IPR011032">
    <property type="entry name" value="GroES-like_sf"/>
</dbReference>
<organism evidence="1 2">
    <name type="scientific">Latilactobacillus sakei</name>
    <name type="common">Lactobacillus sakei</name>
    <dbReference type="NCBI Taxonomy" id="1599"/>
    <lineage>
        <taxon>Bacteria</taxon>
        <taxon>Bacillati</taxon>
        <taxon>Bacillota</taxon>
        <taxon>Bacilli</taxon>
        <taxon>Lactobacillales</taxon>
        <taxon>Lactobacillaceae</taxon>
        <taxon>Latilactobacillus</taxon>
    </lineage>
</organism>
<dbReference type="Gene3D" id="3.40.50.720">
    <property type="entry name" value="NAD(P)-binding Rossmann-like Domain"/>
    <property type="match status" value="1"/>
</dbReference>
<dbReference type="PROSITE" id="PS01162">
    <property type="entry name" value="QOR_ZETA_CRYSTAL"/>
    <property type="match status" value="1"/>
</dbReference>
<evidence type="ECO:0000313" key="2">
    <source>
        <dbReference type="Proteomes" id="UP000239650"/>
    </source>
</evidence>
<reference evidence="1 2" key="1">
    <citation type="submission" date="2018-02" db="EMBL/GenBank/DDBJ databases">
        <authorList>
            <person name="Rodrigo-Torres L."/>
            <person name="Arahal R. D."/>
            <person name="Lucena T."/>
        </authorList>
    </citation>
    <scope>NUCLEOTIDE SEQUENCE [LARGE SCALE GENOMIC DNA]</scope>
    <source>
        <strain evidence="1 2">CECT 9267</strain>
    </source>
</reference>
<proteinExistence type="predicted"/>
<dbReference type="InterPro" id="IPR036291">
    <property type="entry name" value="NAD(P)-bd_dom_sf"/>
</dbReference>